<keyword evidence="2" id="KW-1185">Reference proteome</keyword>
<gene>
    <name evidence="1" type="ORF">RDI58_001302</name>
</gene>
<dbReference type="AlphaFoldDB" id="A0AAN8YN35"/>
<dbReference type="EMBL" id="JBANQN010000001">
    <property type="protein sequence ID" value="KAK6803518.1"/>
    <property type="molecule type" value="Genomic_DNA"/>
</dbReference>
<proteinExistence type="predicted"/>
<evidence type="ECO:0000313" key="2">
    <source>
        <dbReference type="Proteomes" id="UP001371456"/>
    </source>
</evidence>
<sequence>MLPPESPVFKFYRLRKAKSYRLNRANQSLTKTPIA</sequence>
<protein>
    <submittedName>
        <fullName evidence="1">Uncharacterized protein</fullName>
    </submittedName>
</protein>
<accession>A0AAN8YN35</accession>
<dbReference type="Proteomes" id="UP001371456">
    <property type="component" value="Unassembled WGS sequence"/>
</dbReference>
<organism evidence="1 2">
    <name type="scientific">Solanum bulbocastanum</name>
    <name type="common">Wild potato</name>
    <dbReference type="NCBI Taxonomy" id="147425"/>
    <lineage>
        <taxon>Eukaryota</taxon>
        <taxon>Viridiplantae</taxon>
        <taxon>Streptophyta</taxon>
        <taxon>Embryophyta</taxon>
        <taxon>Tracheophyta</taxon>
        <taxon>Spermatophyta</taxon>
        <taxon>Magnoliopsida</taxon>
        <taxon>eudicotyledons</taxon>
        <taxon>Gunneridae</taxon>
        <taxon>Pentapetalae</taxon>
        <taxon>asterids</taxon>
        <taxon>lamiids</taxon>
        <taxon>Solanales</taxon>
        <taxon>Solanaceae</taxon>
        <taxon>Solanoideae</taxon>
        <taxon>Solaneae</taxon>
        <taxon>Solanum</taxon>
    </lineage>
</organism>
<evidence type="ECO:0000313" key="1">
    <source>
        <dbReference type="EMBL" id="KAK6803518.1"/>
    </source>
</evidence>
<comment type="caution">
    <text evidence="1">The sequence shown here is derived from an EMBL/GenBank/DDBJ whole genome shotgun (WGS) entry which is preliminary data.</text>
</comment>
<name>A0AAN8YN35_SOLBU</name>
<reference evidence="1 2" key="1">
    <citation type="submission" date="2024-02" db="EMBL/GenBank/DDBJ databases">
        <title>de novo genome assembly of Solanum bulbocastanum strain 11H21.</title>
        <authorList>
            <person name="Hosaka A.J."/>
        </authorList>
    </citation>
    <scope>NUCLEOTIDE SEQUENCE [LARGE SCALE GENOMIC DNA]</scope>
    <source>
        <tissue evidence="1">Young leaves</tissue>
    </source>
</reference>